<feature type="transmembrane region" description="Helical" evidence="7">
    <location>
        <begin position="384"/>
        <end position="407"/>
    </location>
</feature>
<dbReference type="AlphaFoldDB" id="A0A7W4YKC4"/>
<reference evidence="8 9" key="1">
    <citation type="submission" date="2020-08" db="EMBL/GenBank/DDBJ databases">
        <title>Sequencing the genomes of 1000 actinobacteria strains.</title>
        <authorList>
            <person name="Klenk H.-P."/>
        </authorList>
    </citation>
    <scope>NUCLEOTIDE SEQUENCE [LARGE SCALE GENOMIC DNA]</scope>
    <source>
        <strain evidence="8 9">DSM 20146</strain>
    </source>
</reference>
<name>A0A7W4YKC4_LEIAQ</name>
<feature type="transmembrane region" description="Helical" evidence="7">
    <location>
        <begin position="235"/>
        <end position="258"/>
    </location>
</feature>
<feature type="transmembrane region" description="Helical" evidence="7">
    <location>
        <begin position="52"/>
        <end position="72"/>
    </location>
</feature>
<evidence type="ECO:0000256" key="3">
    <source>
        <dbReference type="ARBA" id="ARBA00022475"/>
    </source>
</evidence>
<dbReference type="PANTHER" id="PTHR23513:SF9">
    <property type="entry name" value="ENTEROBACTIN EXPORTER ENTS"/>
    <property type="match status" value="1"/>
</dbReference>
<evidence type="ECO:0000256" key="6">
    <source>
        <dbReference type="ARBA" id="ARBA00023136"/>
    </source>
</evidence>
<dbReference type="Gene3D" id="1.20.1250.20">
    <property type="entry name" value="MFS general substrate transporter like domains"/>
    <property type="match status" value="1"/>
</dbReference>
<keyword evidence="9" id="KW-1185">Reference proteome</keyword>
<dbReference type="EMBL" id="JACHVP010000005">
    <property type="protein sequence ID" value="MBB2968976.1"/>
    <property type="molecule type" value="Genomic_DNA"/>
</dbReference>
<keyword evidence="5 7" id="KW-1133">Transmembrane helix</keyword>
<gene>
    <name evidence="8" type="ORF">FHX33_003758</name>
</gene>
<feature type="transmembrane region" description="Helical" evidence="7">
    <location>
        <begin position="302"/>
        <end position="331"/>
    </location>
</feature>
<keyword evidence="2" id="KW-0813">Transport</keyword>
<proteinExistence type="predicted"/>
<dbReference type="InterPro" id="IPR010290">
    <property type="entry name" value="TM_effector"/>
</dbReference>
<keyword evidence="3" id="KW-1003">Cell membrane</keyword>
<comment type="caution">
    <text evidence="8">The sequence shown here is derived from an EMBL/GenBank/DDBJ whole genome shotgun (WGS) entry which is preliminary data.</text>
</comment>
<protein>
    <submittedName>
        <fullName evidence="8">MFS family permease</fullName>
    </submittedName>
</protein>
<dbReference type="InterPro" id="IPR036259">
    <property type="entry name" value="MFS_trans_sf"/>
</dbReference>
<comment type="subcellular location">
    <subcellularLocation>
        <location evidence="1">Cell inner membrane</location>
        <topology evidence="1">Multi-pass membrane protein</topology>
    </subcellularLocation>
</comment>
<accession>A0A7W4YKC4</accession>
<sequence>MSLRSHVTDLRPLRSSPAFLALWAGTSLAGFGGQIASVAALAQVWDLTKSPMWTGTLGLASGVAMLAFGPLGGSLADRFDRRSIVRLSTAGQAVAALALTAQAALGLDSVPLLLALIAVQSAVAAFGAPARRTLPPRLLPAGEVAAGLALQNLAFQGSMLAGPALGGLLVAWSLPVAYSAEAIAIGFSLLCLLALPAIPPQSAPADPRAARSATARLRPAAERGAWMYVLRRPTLWGAFAVDLAATVLAMPIALFPLVNEERFGGDPRTLGLFLSAIAVGGIVAGALSGTVTRARRSGMLQLGAASVWGVALAGFGLAGPLWLALACLAVAGAADTVSVVTRGALVQLETPDGFRGRVSAVEHVIGVACPQIGNFRGGVLGGLVGAPIALAIGGLTATAAVLVVGAVNRPLRTYRMPDVRVQPDLTEVYREAGLLHGAGT</sequence>
<feature type="transmembrane region" description="Helical" evidence="7">
    <location>
        <begin position="178"/>
        <end position="198"/>
    </location>
</feature>
<feature type="transmembrane region" description="Helical" evidence="7">
    <location>
        <begin position="270"/>
        <end position="290"/>
    </location>
</feature>
<dbReference type="Proteomes" id="UP000538196">
    <property type="component" value="Unassembled WGS sequence"/>
</dbReference>
<evidence type="ECO:0000256" key="1">
    <source>
        <dbReference type="ARBA" id="ARBA00004429"/>
    </source>
</evidence>
<dbReference type="RefSeq" id="WP_183428848.1">
    <property type="nucleotide sequence ID" value="NZ_JACHVP010000005.1"/>
</dbReference>
<evidence type="ECO:0000313" key="8">
    <source>
        <dbReference type="EMBL" id="MBB2968976.1"/>
    </source>
</evidence>
<dbReference type="GO" id="GO:0005886">
    <property type="term" value="C:plasma membrane"/>
    <property type="evidence" value="ECO:0007669"/>
    <property type="project" value="UniProtKB-SubCell"/>
</dbReference>
<keyword evidence="4 7" id="KW-0812">Transmembrane</keyword>
<evidence type="ECO:0000256" key="2">
    <source>
        <dbReference type="ARBA" id="ARBA00022448"/>
    </source>
</evidence>
<dbReference type="PANTHER" id="PTHR23513">
    <property type="entry name" value="INTEGRAL MEMBRANE EFFLUX PROTEIN-RELATED"/>
    <property type="match status" value="1"/>
</dbReference>
<dbReference type="CDD" id="cd06173">
    <property type="entry name" value="MFS_MefA_like"/>
    <property type="match status" value="1"/>
</dbReference>
<dbReference type="Pfam" id="PF05977">
    <property type="entry name" value="MFS_3"/>
    <property type="match status" value="1"/>
</dbReference>
<evidence type="ECO:0000256" key="7">
    <source>
        <dbReference type="SAM" id="Phobius"/>
    </source>
</evidence>
<organism evidence="8 9">
    <name type="scientific">Leifsonia aquatica</name>
    <name type="common">Corynebacterium aquaticum</name>
    <dbReference type="NCBI Taxonomy" id="144185"/>
    <lineage>
        <taxon>Bacteria</taxon>
        <taxon>Bacillati</taxon>
        <taxon>Actinomycetota</taxon>
        <taxon>Actinomycetes</taxon>
        <taxon>Micrococcales</taxon>
        <taxon>Microbacteriaceae</taxon>
        <taxon>Leifsonia</taxon>
    </lineage>
</organism>
<keyword evidence="6 7" id="KW-0472">Membrane</keyword>
<dbReference type="SUPFAM" id="SSF103473">
    <property type="entry name" value="MFS general substrate transporter"/>
    <property type="match status" value="1"/>
</dbReference>
<evidence type="ECO:0000256" key="4">
    <source>
        <dbReference type="ARBA" id="ARBA00022692"/>
    </source>
</evidence>
<evidence type="ECO:0000313" key="9">
    <source>
        <dbReference type="Proteomes" id="UP000538196"/>
    </source>
</evidence>
<evidence type="ECO:0000256" key="5">
    <source>
        <dbReference type="ARBA" id="ARBA00022989"/>
    </source>
</evidence>